<comment type="caution">
    <text evidence="1">The sequence shown here is derived from an EMBL/GenBank/DDBJ whole genome shotgun (WGS) entry which is preliminary data.</text>
</comment>
<protein>
    <submittedName>
        <fullName evidence="1">Uncharacterized protein</fullName>
    </submittedName>
</protein>
<evidence type="ECO:0000313" key="2">
    <source>
        <dbReference type="Proteomes" id="UP000490386"/>
    </source>
</evidence>
<reference evidence="1 2" key="1">
    <citation type="submission" date="2019-09" db="EMBL/GenBank/DDBJ databases">
        <title>Phylogeny of genus Pseudoclavibacter and closely related genus.</title>
        <authorList>
            <person name="Li Y."/>
        </authorList>
    </citation>
    <scope>NUCLEOTIDE SEQUENCE [LARGE SCALE GENOMIC DNA]</scope>
    <source>
        <strain evidence="1 2">THG-MD12</strain>
    </source>
</reference>
<organism evidence="1 2">
    <name type="scientific">Pseudoclavibacter terrae</name>
    <dbReference type="NCBI Taxonomy" id="1530195"/>
    <lineage>
        <taxon>Bacteria</taxon>
        <taxon>Bacillati</taxon>
        <taxon>Actinomycetota</taxon>
        <taxon>Actinomycetes</taxon>
        <taxon>Micrococcales</taxon>
        <taxon>Microbacteriaceae</taxon>
        <taxon>Pseudoclavibacter</taxon>
    </lineage>
</organism>
<dbReference type="EMBL" id="WBJX01000008">
    <property type="protein sequence ID" value="KAB1636123.1"/>
    <property type="molecule type" value="Genomic_DNA"/>
</dbReference>
<sequence>MAYKAGTLPRKLCAGCYGGLELGFACGRGHSFDEAWLHGLIAEIVGSNRDTRTTDLRKGFAVDALQKLGRGKGRKREVDFALIESATGAMTHCIEAKWAGSGHCTPKTILRDIARLAVISAAHPASLCLFVLAGGKSAVGDLFQKAPLASPANRKHGLLHYPYDGGRSMFPLRVDGNNGSSLTMAQRKELVEYLPTLPRAVQTTLYAPSHVSTPNWQVHVWRVAAL</sequence>
<evidence type="ECO:0000313" key="1">
    <source>
        <dbReference type="EMBL" id="KAB1636123.1"/>
    </source>
</evidence>
<dbReference type="OrthoDB" id="5186789at2"/>
<dbReference type="RefSeq" id="WP_151425094.1">
    <property type="nucleotide sequence ID" value="NZ_WBJX01000008.1"/>
</dbReference>
<accession>A0A7J5AXE5</accession>
<name>A0A7J5AXE5_9MICO</name>
<gene>
    <name evidence="1" type="ORF">F8O03_17890</name>
</gene>
<proteinExistence type="predicted"/>
<dbReference type="Proteomes" id="UP000490386">
    <property type="component" value="Unassembled WGS sequence"/>
</dbReference>
<keyword evidence="2" id="KW-1185">Reference proteome</keyword>
<dbReference type="AlphaFoldDB" id="A0A7J5AXE5"/>